<dbReference type="Proteomes" id="UP000094112">
    <property type="component" value="Unassembled WGS sequence"/>
</dbReference>
<gene>
    <name evidence="2" type="ORF">WICANDRAFT_13266</name>
</gene>
<dbReference type="GeneID" id="30197811"/>
<proteinExistence type="predicted"/>
<keyword evidence="3" id="KW-1185">Reference proteome</keyword>
<dbReference type="OrthoDB" id="2119945at2759"/>
<accession>A0A1E3P8L2</accession>
<dbReference type="PANTHER" id="PTHR34826">
    <property type="entry name" value="UPF0590 PROTEIN C409.17C"/>
    <property type="match status" value="1"/>
</dbReference>
<dbReference type="STRING" id="683960.A0A1E3P8L2"/>
<dbReference type="Pfam" id="PF08588">
    <property type="entry name" value="Duc1"/>
    <property type="match status" value="1"/>
</dbReference>
<feature type="non-terminal residue" evidence="2">
    <location>
        <position position="1"/>
    </location>
</feature>
<organism evidence="2 3">
    <name type="scientific">Wickerhamomyces anomalus (strain ATCC 58044 / CBS 1984 / NCYC 433 / NRRL Y-366-8)</name>
    <name type="common">Yeast</name>
    <name type="synonym">Hansenula anomala</name>
    <dbReference type="NCBI Taxonomy" id="683960"/>
    <lineage>
        <taxon>Eukaryota</taxon>
        <taxon>Fungi</taxon>
        <taxon>Dikarya</taxon>
        <taxon>Ascomycota</taxon>
        <taxon>Saccharomycotina</taxon>
        <taxon>Saccharomycetes</taxon>
        <taxon>Phaffomycetales</taxon>
        <taxon>Wickerhamomycetaceae</taxon>
        <taxon>Wickerhamomyces</taxon>
    </lineage>
</organism>
<dbReference type="PANTHER" id="PTHR34826:SF2">
    <property type="entry name" value="UPF0590 PROTEIN C409.17C"/>
    <property type="match status" value="1"/>
</dbReference>
<reference evidence="2 3" key="1">
    <citation type="journal article" date="2016" name="Proc. Natl. Acad. Sci. U.S.A.">
        <title>Comparative genomics of biotechnologically important yeasts.</title>
        <authorList>
            <person name="Riley R."/>
            <person name="Haridas S."/>
            <person name="Wolfe K.H."/>
            <person name="Lopes M.R."/>
            <person name="Hittinger C.T."/>
            <person name="Goeker M."/>
            <person name="Salamov A.A."/>
            <person name="Wisecaver J.H."/>
            <person name="Long T.M."/>
            <person name="Calvey C.H."/>
            <person name="Aerts A.L."/>
            <person name="Barry K.W."/>
            <person name="Choi C."/>
            <person name="Clum A."/>
            <person name="Coughlan A.Y."/>
            <person name="Deshpande S."/>
            <person name="Douglass A.P."/>
            <person name="Hanson S.J."/>
            <person name="Klenk H.-P."/>
            <person name="LaButti K.M."/>
            <person name="Lapidus A."/>
            <person name="Lindquist E.A."/>
            <person name="Lipzen A.M."/>
            <person name="Meier-Kolthoff J.P."/>
            <person name="Ohm R.A."/>
            <person name="Otillar R.P."/>
            <person name="Pangilinan J.L."/>
            <person name="Peng Y."/>
            <person name="Rokas A."/>
            <person name="Rosa C.A."/>
            <person name="Scheuner C."/>
            <person name="Sibirny A.A."/>
            <person name="Slot J.C."/>
            <person name="Stielow J.B."/>
            <person name="Sun H."/>
            <person name="Kurtzman C.P."/>
            <person name="Blackwell M."/>
            <person name="Grigoriev I.V."/>
            <person name="Jeffries T.W."/>
        </authorList>
    </citation>
    <scope>NUCLEOTIDE SEQUENCE [LARGE SCALE GENOMIC DNA]</scope>
    <source>
        <strain evidence="3">ATCC 58044 / CBS 1984 / NCYC 433 / NRRL Y-366-8</strain>
    </source>
</reference>
<dbReference type="EMBL" id="KV454208">
    <property type="protein sequence ID" value="ODQ61741.1"/>
    <property type="molecule type" value="Genomic_DNA"/>
</dbReference>
<dbReference type="AlphaFoldDB" id="A0A1E3P8L2"/>
<evidence type="ECO:0000259" key="1">
    <source>
        <dbReference type="Pfam" id="PF08588"/>
    </source>
</evidence>
<feature type="domain" description="Domain of unknown function at the cortex 1" evidence="1">
    <location>
        <begin position="1"/>
        <end position="267"/>
    </location>
</feature>
<name>A0A1E3P8L2_WICAA</name>
<dbReference type="InterPro" id="IPR013897">
    <property type="entry name" value="Duc1"/>
</dbReference>
<evidence type="ECO:0000313" key="2">
    <source>
        <dbReference type="EMBL" id="ODQ61741.1"/>
    </source>
</evidence>
<sequence length="268" mass="30231">LKISASTAYDGEFKLVPVNSEKPLSFHSEIGDIQLLLRVKDFYGSKDHDKSSSKDSEYFKSNPNSNISIQISFTPNQDGITGDKLLFGNDFEYPIKDYLPYGTSTGLKLFKNYVDPSVDGDLFAEKPYLYGKALSSFNVINDKLKPNSNEGENHFIKEDLVNDEPTSDKLLIPVESTDRQKFFQDIKNLEGFEFKKGHTYTFDFSSGLVSLKNSNFNIKLPGGFEVNLSNYLNEKFNSVRYVLKKGTSAELGVEFGEPILIINFELVD</sequence>
<dbReference type="RefSeq" id="XP_019040948.1">
    <property type="nucleotide sequence ID" value="XM_019180565.1"/>
</dbReference>
<evidence type="ECO:0000313" key="3">
    <source>
        <dbReference type="Proteomes" id="UP000094112"/>
    </source>
</evidence>
<feature type="non-terminal residue" evidence="2">
    <location>
        <position position="268"/>
    </location>
</feature>
<protein>
    <recommendedName>
        <fullName evidence="1">Domain of unknown function at the cortex 1 domain-containing protein</fullName>
    </recommendedName>
</protein>